<dbReference type="Proteomes" id="UP000188604">
    <property type="component" value="Chromosome"/>
</dbReference>
<accession>A0A1U9KQL7</accession>
<gene>
    <name evidence="4" type="ORF">A0U93_09155</name>
</gene>
<proteinExistence type="predicted"/>
<feature type="domain" description="Tyr recombinase" evidence="3">
    <location>
        <begin position="83"/>
        <end position="193"/>
    </location>
</feature>
<reference evidence="4 5" key="1">
    <citation type="submission" date="2016-03" db="EMBL/GenBank/DDBJ databases">
        <title>Acetic acid bacteria sequencing.</title>
        <authorList>
            <person name="Brandt J."/>
            <person name="Jakob F."/>
            <person name="Vogel R.F."/>
        </authorList>
    </citation>
    <scope>NUCLEOTIDE SEQUENCE [LARGE SCALE GENOMIC DNA]</scope>
    <source>
        <strain evidence="4 5">NBRC 101099</strain>
    </source>
</reference>
<dbReference type="GO" id="GO:0015074">
    <property type="term" value="P:DNA integration"/>
    <property type="evidence" value="ECO:0007669"/>
    <property type="project" value="InterPro"/>
</dbReference>
<dbReference type="EMBL" id="CP014691">
    <property type="protein sequence ID" value="AQS88086.1"/>
    <property type="molecule type" value="Genomic_DNA"/>
</dbReference>
<keyword evidence="1" id="KW-0238">DNA-binding</keyword>
<name>A0A1U9KQL7_9PROT</name>
<evidence type="ECO:0000256" key="2">
    <source>
        <dbReference type="ARBA" id="ARBA00023172"/>
    </source>
</evidence>
<dbReference type="GO" id="GO:0006310">
    <property type="term" value="P:DNA recombination"/>
    <property type="evidence" value="ECO:0007669"/>
    <property type="project" value="UniProtKB-KW"/>
</dbReference>
<dbReference type="InterPro" id="IPR011010">
    <property type="entry name" value="DNA_brk_join_enz"/>
</dbReference>
<dbReference type="PROSITE" id="PS51898">
    <property type="entry name" value="TYR_RECOMBINASE"/>
    <property type="match status" value="1"/>
</dbReference>
<dbReference type="KEGG" id="nch:A0U93_09155"/>
<protein>
    <recommendedName>
        <fullName evidence="3">Tyr recombinase domain-containing protein</fullName>
    </recommendedName>
</protein>
<dbReference type="InterPro" id="IPR002104">
    <property type="entry name" value="Integrase_catalytic"/>
</dbReference>
<sequence length="193" mass="21506">MGLSYHAFINRRQTMRAAPYAGNPVDQLQQKHVRALVAKESPSPATANRVLRLLHQLCHHAIELGWIDTDPTNGVRRIAAKSKGIHPWTDSEIASYESHWATGTRPRIALALLLFTGQRRSDVVRMGPSDVWHGGRVHQQKTGAALIIPLHEDLKREIDAAPAGKTFLMTDRGQPYSVNGFYNSFVNWAKEAG</sequence>
<dbReference type="Gene3D" id="1.10.150.130">
    <property type="match status" value="1"/>
</dbReference>
<dbReference type="STRING" id="320497.A0U93_09155"/>
<dbReference type="GO" id="GO:0003677">
    <property type="term" value="F:DNA binding"/>
    <property type="evidence" value="ECO:0007669"/>
    <property type="project" value="UniProtKB-KW"/>
</dbReference>
<evidence type="ECO:0000313" key="5">
    <source>
        <dbReference type="Proteomes" id="UP000188604"/>
    </source>
</evidence>
<dbReference type="AlphaFoldDB" id="A0A1U9KQL7"/>
<dbReference type="InterPro" id="IPR013762">
    <property type="entry name" value="Integrase-like_cat_sf"/>
</dbReference>
<keyword evidence="2" id="KW-0233">DNA recombination</keyword>
<dbReference type="SUPFAM" id="SSF56349">
    <property type="entry name" value="DNA breaking-rejoining enzymes"/>
    <property type="match status" value="1"/>
</dbReference>
<organism evidence="4 5">
    <name type="scientific">Neoasaia chiangmaiensis</name>
    <dbReference type="NCBI Taxonomy" id="320497"/>
    <lineage>
        <taxon>Bacteria</taxon>
        <taxon>Pseudomonadati</taxon>
        <taxon>Pseudomonadota</taxon>
        <taxon>Alphaproteobacteria</taxon>
        <taxon>Acetobacterales</taxon>
        <taxon>Acetobacteraceae</taxon>
        <taxon>Neoasaia</taxon>
    </lineage>
</organism>
<evidence type="ECO:0000256" key="1">
    <source>
        <dbReference type="ARBA" id="ARBA00023125"/>
    </source>
</evidence>
<keyword evidence="5" id="KW-1185">Reference proteome</keyword>
<evidence type="ECO:0000313" key="4">
    <source>
        <dbReference type="EMBL" id="AQS88086.1"/>
    </source>
</evidence>
<dbReference type="InterPro" id="IPR010998">
    <property type="entry name" value="Integrase_recombinase_N"/>
</dbReference>
<dbReference type="Gene3D" id="1.10.443.10">
    <property type="entry name" value="Intergrase catalytic core"/>
    <property type="match status" value="1"/>
</dbReference>
<evidence type="ECO:0000259" key="3">
    <source>
        <dbReference type="PROSITE" id="PS51898"/>
    </source>
</evidence>